<dbReference type="PANTHER" id="PTHR35546:SF130">
    <property type="entry name" value="EXPRESSED PROTEIN"/>
    <property type="match status" value="1"/>
</dbReference>
<dbReference type="InterPro" id="IPR011044">
    <property type="entry name" value="Quino_amine_DH_bsu"/>
</dbReference>
<dbReference type="Gramene" id="TVU06490">
    <property type="protein sequence ID" value="TVU06490"/>
    <property type="gene ID" value="EJB05_49709"/>
</dbReference>
<feature type="domain" description="F-box associated beta-propeller type 3" evidence="1">
    <location>
        <begin position="80"/>
        <end position="296"/>
    </location>
</feature>
<accession>A0A5J9T540</accession>
<organism evidence="2 3">
    <name type="scientific">Eragrostis curvula</name>
    <name type="common">weeping love grass</name>
    <dbReference type="NCBI Taxonomy" id="38414"/>
    <lineage>
        <taxon>Eukaryota</taxon>
        <taxon>Viridiplantae</taxon>
        <taxon>Streptophyta</taxon>
        <taxon>Embryophyta</taxon>
        <taxon>Tracheophyta</taxon>
        <taxon>Spermatophyta</taxon>
        <taxon>Magnoliopsida</taxon>
        <taxon>Liliopsida</taxon>
        <taxon>Poales</taxon>
        <taxon>Poaceae</taxon>
        <taxon>PACMAD clade</taxon>
        <taxon>Chloridoideae</taxon>
        <taxon>Eragrostideae</taxon>
        <taxon>Eragrostidinae</taxon>
        <taxon>Eragrostis</taxon>
    </lineage>
</organism>
<dbReference type="Pfam" id="PF08268">
    <property type="entry name" value="FBA_3"/>
    <property type="match status" value="1"/>
</dbReference>
<reference evidence="2 3" key="1">
    <citation type="journal article" date="2019" name="Sci. Rep.">
        <title>A high-quality genome of Eragrostis curvula grass provides insights into Poaceae evolution and supports new strategies to enhance forage quality.</title>
        <authorList>
            <person name="Carballo J."/>
            <person name="Santos B.A.C.M."/>
            <person name="Zappacosta D."/>
            <person name="Garbus I."/>
            <person name="Selva J.P."/>
            <person name="Gallo C.A."/>
            <person name="Diaz A."/>
            <person name="Albertini E."/>
            <person name="Caccamo M."/>
            <person name="Echenique V."/>
        </authorList>
    </citation>
    <scope>NUCLEOTIDE SEQUENCE [LARGE SCALE GENOMIC DNA]</scope>
    <source>
        <strain evidence="3">cv. Victoria</strain>
        <tissue evidence="2">Leaf</tissue>
    </source>
</reference>
<dbReference type="SUPFAM" id="SSF50969">
    <property type="entry name" value="YVTN repeat-like/Quinoprotein amine dehydrogenase"/>
    <property type="match status" value="1"/>
</dbReference>
<feature type="non-terminal residue" evidence="2">
    <location>
        <position position="1"/>
    </location>
</feature>
<dbReference type="PANTHER" id="PTHR35546">
    <property type="entry name" value="F-BOX PROTEIN INTERACTION DOMAIN PROTEIN-RELATED"/>
    <property type="match status" value="1"/>
</dbReference>
<sequence>MAILRSASFAGIILKPPVKSLARSQCVVRATISDEHFRRPSGLVSDHHMSVMYFPDDPAAGHRWGKQRFACASAVGMLEDFDMSFFPFRDRAVVCDACNGLLLFSLGGTRLFVVNPVTRQWEALPPPPSNNTLLSKLAYNPSTSPRHFYVLNFFGFRAYAAHEVFSSETGAWATYDDDVKNSFFDAAFNCGDTHIHGGSVYLLGSDSDTVVRVDIASGEATVFKLPEPLRMDHESRVGHYGGRLHYVTRDRGERVIKVWVHEEEDQSSWRLKHAVEVDDVVAKAGGCTGGGKISFVALHPEKDAAYLWLPPKVVQYDLAKKEVTGAWELAGKADHKNPVVVNAWLVPSSLYLYGTGEV</sequence>
<dbReference type="EMBL" id="RWGY01000051">
    <property type="protein sequence ID" value="TVU06490.1"/>
    <property type="molecule type" value="Genomic_DNA"/>
</dbReference>
<evidence type="ECO:0000313" key="2">
    <source>
        <dbReference type="EMBL" id="TVU06490.1"/>
    </source>
</evidence>
<dbReference type="Proteomes" id="UP000324897">
    <property type="component" value="Unassembled WGS sequence"/>
</dbReference>
<gene>
    <name evidence="2" type="ORF">EJB05_49709</name>
</gene>
<evidence type="ECO:0000259" key="1">
    <source>
        <dbReference type="Pfam" id="PF08268"/>
    </source>
</evidence>
<evidence type="ECO:0000313" key="3">
    <source>
        <dbReference type="Proteomes" id="UP000324897"/>
    </source>
</evidence>
<dbReference type="InterPro" id="IPR013187">
    <property type="entry name" value="F-box-assoc_dom_typ3"/>
</dbReference>
<keyword evidence="3" id="KW-1185">Reference proteome</keyword>
<name>A0A5J9T540_9POAL</name>
<dbReference type="OrthoDB" id="605328at2759"/>
<dbReference type="InterPro" id="IPR055290">
    <property type="entry name" value="At3g26010-like"/>
</dbReference>
<comment type="caution">
    <text evidence="2">The sequence shown here is derived from an EMBL/GenBank/DDBJ whole genome shotgun (WGS) entry which is preliminary data.</text>
</comment>
<proteinExistence type="predicted"/>
<dbReference type="InterPro" id="IPR017451">
    <property type="entry name" value="F-box-assoc_interact_dom"/>
</dbReference>
<dbReference type="NCBIfam" id="TIGR01640">
    <property type="entry name" value="F_box_assoc_1"/>
    <property type="match status" value="1"/>
</dbReference>
<dbReference type="AlphaFoldDB" id="A0A5J9T540"/>
<protein>
    <recommendedName>
        <fullName evidence="1">F-box associated beta-propeller type 3 domain-containing protein</fullName>
    </recommendedName>
</protein>